<dbReference type="PROSITE" id="PS00149">
    <property type="entry name" value="SULFATASE_2"/>
    <property type="match status" value="1"/>
</dbReference>
<dbReference type="GO" id="GO:0016787">
    <property type="term" value="F:hydrolase activity"/>
    <property type="evidence" value="ECO:0007669"/>
    <property type="project" value="UniProtKB-KW"/>
</dbReference>
<dbReference type="AlphaFoldDB" id="A0A8J8MKY0"/>
<reference evidence="6" key="1">
    <citation type="submission" date="2020-07" db="EMBL/GenBank/DDBJ databases">
        <title>Vallitalea pronyensis genome.</title>
        <authorList>
            <person name="Postec A."/>
        </authorList>
    </citation>
    <scope>NUCLEOTIDE SEQUENCE</scope>
    <source>
        <strain evidence="6">FatNI3</strain>
    </source>
</reference>
<dbReference type="InterPro" id="IPR024607">
    <property type="entry name" value="Sulfatase_CS"/>
</dbReference>
<keyword evidence="7" id="KW-1185">Reference proteome</keyword>
<dbReference type="RefSeq" id="WP_212694448.1">
    <property type="nucleotide sequence ID" value="NZ_CP058649.1"/>
</dbReference>
<dbReference type="Gene3D" id="3.40.720.10">
    <property type="entry name" value="Alkaline Phosphatase, subunit A"/>
    <property type="match status" value="1"/>
</dbReference>
<gene>
    <name evidence="6" type="ORF">HZI73_16325</name>
</gene>
<comment type="similarity">
    <text evidence="1">Belongs to the sulfatase family.</text>
</comment>
<evidence type="ECO:0000313" key="7">
    <source>
        <dbReference type="Proteomes" id="UP000683246"/>
    </source>
</evidence>
<evidence type="ECO:0000256" key="1">
    <source>
        <dbReference type="ARBA" id="ARBA00008779"/>
    </source>
</evidence>
<feature type="domain" description="Sulfatase N-terminal" evidence="5">
    <location>
        <begin position="6"/>
        <end position="367"/>
    </location>
</feature>
<dbReference type="SUPFAM" id="SSF53649">
    <property type="entry name" value="Alkaline phosphatase-like"/>
    <property type="match status" value="1"/>
</dbReference>
<organism evidence="6 7">
    <name type="scientific">Vallitalea pronyensis</name>
    <dbReference type="NCBI Taxonomy" id="1348613"/>
    <lineage>
        <taxon>Bacteria</taxon>
        <taxon>Bacillati</taxon>
        <taxon>Bacillota</taxon>
        <taxon>Clostridia</taxon>
        <taxon>Lachnospirales</taxon>
        <taxon>Vallitaleaceae</taxon>
        <taxon>Vallitalea</taxon>
    </lineage>
</organism>
<dbReference type="KEGG" id="vpy:HZI73_16325"/>
<keyword evidence="4" id="KW-0325">Glycoprotein</keyword>
<evidence type="ECO:0000259" key="5">
    <source>
        <dbReference type="Pfam" id="PF00884"/>
    </source>
</evidence>
<keyword evidence="2" id="KW-0732">Signal</keyword>
<proteinExistence type="inferred from homology"/>
<dbReference type="Proteomes" id="UP000683246">
    <property type="component" value="Chromosome"/>
</dbReference>
<dbReference type="PROSITE" id="PS00523">
    <property type="entry name" value="SULFATASE_1"/>
    <property type="match status" value="1"/>
</dbReference>
<evidence type="ECO:0000256" key="3">
    <source>
        <dbReference type="ARBA" id="ARBA00022801"/>
    </source>
</evidence>
<evidence type="ECO:0000256" key="2">
    <source>
        <dbReference type="ARBA" id="ARBA00022729"/>
    </source>
</evidence>
<keyword evidence="3" id="KW-0378">Hydrolase</keyword>
<name>A0A8J8MKY0_9FIRM</name>
<dbReference type="PANTHER" id="PTHR43108:SF6">
    <property type="entry name" value="N-SULPHOGLUCOSAMINE SULPHOHYDROLASE"/>
    <property type="match status" value="1"/>
</dbReference>
<dbReference type="InterPro" id="IPR017850">
    <property type="entry name" value="Alkaline_phosphatase_core_sf"/>
</dbReference>
<evidence type="ECO:0000256" key="4">
    <source>
        <dbReference type="ARBA" id="ARBA00023180"/>
    </source>
</evidence>
<dbReference type="InterPro" id="IPR000917">
    <property type="entry name" value="Sulfatase_N"/>
</dbReference>
<sequence length="500" mass="58159">MANKKPNILYIMSDDHGANAISAYGSRLAKVFETPNIDRIGREGAILQNVHCTNAICTPSRATILTGQYAHVHGVKTLADEMDPSLNTYPIMMQEDGYQTAVVGKWHVHCEVKGFDYYDVLPGQGYYFNPYFWDKETDWDAIENIHHKDQGKQHTGYVTDIITDKCLNWLKKRDRDKPFMLMCHHKAPHDNFEYHPRYEHILDGVDIPEPDSLWEDKSHRSIATRTYGTSVSERNPVRNAVTLMSDPNYQTGQLDITGLNETERTKAAYQKYLKDYLRTVKGIDDSVGELLDYLEQEGILDDTIIIYTSDQGMFLGEHDYIDKRWIYEEALQMPFLVRYPKEIAAGTVLEDVISNVDFAPTLLDYAGLQKTDVMQGRSFRENIKGNTPADWPNKIYYRYWMHLTHHDNPAHYGIRTKDYKLIFFYGLPLDAKHALQEPTPPGWELYDLRNDPFELKNVYHDQEYQEVVKDLKAQLLHMKKEVGDEDDRYPELVKRLIETR</sequence>
<accession>A0A8J8MKY0</accession>
<evidence type="ECO:0000313" key="6">
    <source>
        <dbReference type="EMBL" id="QUI23762.1"/>
    </source>
</evidence>
<protein>
    <submittedName>
        <fullName evidence="6">Sulfatase</fullName>
    </submittedName>
</protein>
<dbReference type="CDD" id="cd16031">
    <property type="entry name" value="G6S_like"/>
    <property type="match status" value="1"/>
</dbReference>
<dbReference type="PANTHER" id="PTHR43108">
    <property type="entry name" value="N-ACETYLGLUCOSAMINE-6-SULFATASE FAMILY MEMBER"/>
    <property type="match status" value="1"/>
</dbReference>
<dbReference type="Pfam" id="PF00884">
    <property type="entry name" value="Sulfatase"/>
    <property type="match status" value="1"/>
</dbReference>
<dbReference type="EMBL" id="CP058649">
    <property type="protein sequence ID" value="QUI23762.1"/>
    <property type="molecule type" value="Genomic_DNA"/>
</dbReference>